<evidence type="ECO:0000313" key="8">
    <source>
        <dbReference type="Proteomes" id="UP001056336"/>
    </source>
</evidence>
<feature type="transmembrane region" description="Helical" evidence="5">
    <location>
        <begin position="290"/>
        <end position="306"/>
    </location>
</feature>
<protein>
    <recommendedName>
        <fullName evidence="6">Major facilitator superfamily (MFS) profile domain-containing protein</fullName>
    </recommendedName>
</protein>
<sequence>MTDVPATGLASYRHALSFPGTAAFSGAGALARLPQAMVGLGSVLLLTGLGRSYTLAGLLAGSVSLAQAVLSPQISRLIDRRGQRVVLAPQLAAHLISLGLLVIAAERHAPPWLLLATGVLVGVSLPQFGACARARWTALLAGDSYLAAGLSIESLIDEAVFIIGPVLVTTLATVVAPAAGLLTALGLALVGGWIFLAQSGTEPGPQRAAAGVRRARAIRHRGVLVIVGVFFAIGVLFGLVEVGIVALAREHARPGLAGTMLALWASGSLICGTAYGAVRWARPPARRFQIGATAMGVGCLLVALAASHSLLWATVALVVAGLANAPTLLTGNVLVPLVAPAHAVTEAYTWLGVIVFAGVAIGSPLGGALIDNAGAGTALWASVVAGAAAALTATVGQRALSAPVPEVAA</sequence>
<gene>
    <name evidence="7" type="ORF">M6D93_11140</name>
</gene>
<dbReference type="Pfam" id="PF07690">
    <property type="entry name" value="MFS_1"/>
    <property type="match status" value="1"/>
</dbReference>
<feature type="transmembrane region" description="Helical" evidence="5">
    <location>
        <begin position="223"/>
        <end position="248"/>
    </location>
</feature>
<comment type="subcellular location">
    <subcellularLocation>
        <location evidence="1">Cell membrane</location>
        <topology evidence="1">Multi-pass membrane protein</topology>
    </subcellularLocation>
</comment>
<keyword evidence="8" id="KW-1185">Reference proteome</keyword>
<dbReference type="RefSeq" id="WP_249769254.1">
    <property type="nucleotide sequence ID" value="NZ_CP097332.1"/>
</dbReference>
<dbReference type="PANTHER" id="PTHR23542:SF1">
    <property type="entry name" value="MAJOR FACILITATOR SUPERFAMILY (MFS) PROFILE DOMAIN-CONTAINING PROTEIN"/>
    <property type="match status" value="1"/>
</dbReference>
<keyword evidence="4 5" id="KW-0472">Membrane</keyword>
<evidence type="ECO:0000256" key="5">
    <source>
        <dbReference type="SAM" id="Phobius"/>
    </source>
</evidence>
<evidence type="ECO:0000313" key="7">
    <source>
        <dbReference type="EMBL" id="UQX86862.1"/>
    </source>
</evidence>
<dbReference type="InterPro" id="IPR036259">
    <property type="entry name" value="MFS_trans_sf"/>
</dbReference>
<evidence type="ECO:0000256" key="3">
    <source>
        <dbReference type="ARBA" id="ARBA00022989"/>
    </source>
</evidence>
<evidence type="ECO:0000256" key="4">
    <source>
        <dbReference type="ARBA" id="ARBA00023136"/>
    </source>
</evidence>
<feature type="transmembrane region" description="Helical" evidence="5">
    <location>
        <begin position="312"/>
        <end position="335"/>
    </location>
</feature>
<keyword evidence="3 5" id="KW-1133">Transmembrane helix</keyword>
<name>A0ABY4QUU7_9ACTN</name>
<dbReference type="Gene3D" id="1.20.1250.20">
    <property type="entry name" value="MFS general substrate transporter like domains"/>
    <property type="match status" value="1"/>
</dbReference>
<dbReference type="EMBL" id="CP097332">
    <property type="protein sequence ID" value="UQX86862.1"/>
    <property type="molecule type" value="Genomic_DNA"/>
</dbReference>
<dbReference type="SUPFAM" id="SSF103473">
    <property type="entry name" value="MFS general substrate transporter"/>
    <property type="match status" value="1"/>
</dbReference>
<feature type="transmembrane region" description="Helical" evidence="5">
    <location>
        <begin position="378"/>
        <end position="396"/>
    </location>
</feature>
<organism evidence="7 8">
    <name type="scientific">Jatrophihabitans telluris</name>
    <dbReference type="NCBI Taxonomy" id="2038343"/>
    <lineage>
        <taxon>Bacteria</taxon>
        <taxon>Bacillati</taxon>
        <taxon>Actinomycetota</taxon>
        <taxon>Actinomycetes</taxon>
        <taxon>Jatrophihabitantales</taxon>
        <taxon>Jatrophihabitantaceae</taxon>
        <taxon>Jatrophihabitans</taxon>
    </lineage>
</organism>
<dbReference type="PANTHER" id="PTHR23542">
    <property type="match status" value="1"/>
</dbReference>
<evidence type="ECO:0000259" key="6">
    <source>
        <dbReference type="PROSITE" id="PS50850"/>
    </source>
</evidence>
<feature type="transmembrane region" description="Helical" evidence="5">
    <location>
        <begin position="53"/>
        <end position="74"/>
    </location>
</feature>
<accession>A0ABY4QUU7</accession>
<feature type="transmembrane region" description="Helical" evidence="5">
    <location>
        <begin position="86"/>
        <end position="105"/>
    </location>
</feature>
<evidence type="ECO:0000256" key="1">
    <source>
        <dbReference type="ARBA" id="ARBA00004651"/>
    </source>
</evidence>
<dbReference type="Proteomes" id="UP001056336">
    <property type="component" value="Chromosome"/>
</dbReference>
<feature type="domain" description="Major facilitator superfamily (MFS) profile" evidence="6">
    <location>
        <begin position="222"/>
        <end position="409"/>
    </location>
</feature>
<dbReference type="InterPro" id="IPR011701">
    <property type="entry name" value="MFS"/>
</dbReference>
<keyword evidence="2 5" id="KW-0812">Transmembrane</keyword>
<feature type="transmembrane region" description="Helical" evidence="5">
    <location>
        <begin position="347"/>
        <end position="366"/>
    </location>
</feature>
<dbReference type="InterPro" id="IPR020846">
    <property type="entry name" value="MFS_dom"/>
</dbReference>
<feature type="transmembrane region" description="Helical" evidence="5">
    <location>
        <begin position="260"/>
        <end position="278"/>
    </location>
</feature>
<reference evidence="7" key="1">
    <citation type="journal article" date="2018" name="Int. J. Syst. Evol. Microbiol.">
        <title>Jatrophihabitans telluris sp. nov., isolated from sediment soil of lava forest wetlands and the emended description of the genus Jatrophihabitans.</title>
        <authorList>
            <person name="Lee K.C."/>
            <person name="Suh M.K."/>
            <person name="Eom M.K."/>
            <person name="Kim K.K."/>
            <person name="Kim J.S."/>
            <person name="Kim D.S."/>
            <person name="Ko S.H."/>
            <person name="Shin Y.K."/>
            <person name="Lee J.S."/>
        </authorList>
    </citation>
    <scope>NUCLEOTIDE SEQUENCE</scope>
    <source>
        <strain evidence="7">N237</strain>
    </source>
</reference>
<reference evidence="7" key="2">
    <citation type="submission" date="2022-05" db="EMBL/GenBank/DDBJ databases">
        <authorList>
            <person name="Kim J.-S."/>
            <person name="Lee K."/>
            <person name="Suh M."/>
            <person name="Eom M."/>
            <person name="Kim J.-S."/>
            <person name="Kim D.-S."/>
            <person name="Ko S.-H."/>
            <person name="Shin Y."/>
            <person name="Lee J.-S."/>
        </authorList>
    </citation>
    <scope>NUCLEOTIDE SEQUENCE</scope>
    <source>
        <strain evidence="7">N237</strain>
    </source>
</reference>
<feature type="transmembrane region" description="Helical" evidence="5">
    <location>
        <begin position="174"/>
        <end position="197"/>
    </location>
</feature>
<evidence type="ECO:0000256" key="2">
    <source>
        <dbReference type="ARBA" id="ARBA00022692"/>
    </source>
</evidence>
<proteinExistence type="predicted"/>
<dbReference type="PROSITE" id="PS50850">
    <property type="entry name" value="MFS"/>
    <property type="match status" value="1"/>
</dbReference>